<dbReference type="GO" id="GO:0044594">
    <property type="term" value="F:17-beta-hydroxysteroid dehydrogenase (NAD+) activity"/>
    <property type="evidence" value="ECO:0007669"/>
    <property type="project" value="TreeGrafter"/>
</dbReference>
<dbReference type="PANTHER" id="PTHR13078:SF56">
    <property type="entry name" value="PEROXISOMAL MULTIFUNCTIONAL ENZYME TYPE 2"/>
    <property type="match status" value="1"/>
</dbReference>
<proteinExistence type="predicted"/>
<dbReference type="GO" id="GO:0004300">
    <property type="term" value="F:enoyl-CoA hydratase activity"/>
    <property type="evidence" value="ECO:0007669"/>
    <property type="project" value="TreeGrafter"/>
</dbReference>
<dbReference type="InterPro" id="IPR054357">
    <property type="entry name" value="MFE-2_N"/>
</dbReference>
<comment type="caution">
    <text evidence="3">The sequence shown here is derived from an EMBL/GenBank/DDBJ whole genome shotgun (WGS) entry which is preliminary data.</text>
</comment>
<accession>A0A2T3XJM2</accession>
<organism evidence="3 4">
    <name type="scientific">Trinickia symbiotica</name>
    <dbReference type="NCBI Taxonomy" id="863227"/>
    <lineage>
        <taxon>Bacteria</taxon>
        <taxon>Pseudomonadati</taxon>
        <taxon>Pseudomonadota</taxon>
        <taxon>Betaproteobacteria</taxon>
        <taxon>Burkholderiales</taxon>
        <taxon>Burkholderiaceae</taxon>
        <taxon>Trinickia</taxon>
    </lineage>
</organism>
<evidence type="ECO:0000259" key="2">
    <source>
        <dbReference type="Pfam" id="PF22622"/>
    </source>
</evidence>
<dbReference type="GO" id="GO:0006635">
    <property type="term" value="P:fatty acid beta-oxidation"/>
    <property type="evidence" value="ECO:0007669"/>
    <property type="project" value="TreeGrafter"/>
</dbReference>
<dbReference type="RefSeq" id="WP_107154500.1">
    <property type="nucleotide sequence ID" value="NZ_PYUC01000038.1"/>
</dbReference>
<feature type="domain" description="Peroxisomal multifunctional enzyme type 2-like N-terminal" evidence="2">
    <location>
        <begin position="18"/>
        <end position="146"/>
    </location>
</feature>
<dbReference type="InterPro" id="IPR002539">
    <property type="entry name" value="MaoC-like_dom"/>
</dbReference>
<name>A0A2T3XJM2_9BURK</name>
<feature type="domain" description="MaoC-like" evidence="1">
    <location>
        <begin position="165"/>
        <end position="281"/>
    </location>
</feature>
<evidence type="ECO:0000313" key="4">
    <source>
        <dbReference type="Proteomes" id="UP000240638"/>
    </source>
</evidence>
<protein>
    <submittedName>
        <fullName evidence="3">3-alpha,7-alpha, 12-alpha-trihydroxy-5-beta-cholest-24-enoyl-CoA hydratase</fullName>
    </submittedName>
</protein>
<dbReference type="GO" id="GO:0003857">
    <property type="term" value="F:(3S)-3-hydroxyacyl-CoA dehydrogenase (NAD+) activity"/>
    <property type="evidence" value="ECO:0007669"/>
    <property type="project" value="TreeGrafter"/>
</dbReference>
<evidence type="ECO:0000259" key="1">
    <source>
        <dbReference type="Pfam" id="PF01575"/>
    </source>
</evidence>
<dbReference type="Pfam" id="PF01575">
    <property type="entry name" value="MaoC_dehydratas"/>
    <property type="match status" value="1"/>
</dbReference>
<gene>
    <name evidence="3" type="ORF">C9I57_31950</name>
</gene>
<evidence type="ECO:0000313" key="3">
    <source>
        <dbReference type="EMBL" id="PTB16734.1"/>
    </source>
</evidence>
<dbReference type="AlphaFoldDB" id="A0A2T3XJM2"/>
<sequence>MIDYEKTKAWNSGEVRHSFTEKDTILYALGLGICDDPMNREQLGFVYEKDLVAMPTMVAVLASPGSWMRDRQEFGIDYLKLVHGEQSITLHRTLPIAGTVIGRSRVVRIVDKGEGKGAVMHVEKTLHEERSGDHLATAEQVLFLRGDGGFSQGGGGDDPATPLPKAPESAPHFVVELPTRADAALLYRLSGDLNPLHIDPSVAAKAGFARPILHGLATYGIAGHGVLKAFCDYDPTRLKEIRARLSSPVFPGETLVLECWRVSDDEVAFQGRVKERDVQVLSNGRARIGR</sequence>
<dbReference type="CDD" id="cd03448">
    <property type="entry name" value="HDE_HSD"/>
    <property type="match status" value="1"/>
</dbReference>
<reference evidence="3 4" key="1">
    <citation type="submission" date="2018-03" db="EMBL/GenBank/DDBJ databases">
        <title>Whole genome analyses suggest that Burkholderia sensu lato contains two further novel genera in the rhizoxinica-symbiotica group Mycetohabitans gen. nov., and Trinickia gen. nov.: implications for the evolution of diazotrophy and nodulation in the Burkholderiaceae.</title>
        <authorList>
            <person name="Estrada De Los Santos P."/>
            <person name="Palmer M."/>
            <person name="Chavez-Ramirez B."/>
            <person name="Steenkamp E.T."/>
            <person name="Hirsch A.M."/>
            <person name="Manyaka P."/>
            <person name="Maluk M."/>
            <person name="Lafos M."/>
            <person name="Crook M."/>
            <person name="Gross E."/>
            <person name="Simon M.F."/>
            <person name="Bueno Dos Reis Junior F."/>
            <person name="Poole P.S."/>
            <person name="Venter S.N."/>
            <person name="James E.K."/>
        </authorList>
    </citation>
    <scope>NUCLEOTIDE SEQUENCE [LARGE SCALE GENOMIC DNA]</scope>
    <source>
        <strain evidence="3 4">JPY-366</strain>
    </source>
</reference>
<dbReference type="InterPro" id="IPR029069">
    <property type="entry name" value="HotDog_dom_sf"/>
</dbReference>
<dbReference type="Gene3D" id="3.10.129.10">
    <property type="entry name" value="Hotdog Thioesterase"/>
    <property type="match status" value="1"/>
</dbReference>
<dbReference type="SUPFAM" id="SSF54637">
    <property type="entry name" value="Thioesterase/thiol ester dehydrase-isomerase"/>
    <property type="match status" value="2"/>
</dbReference>
<dbReference type="PANTHER" id="PTHR13078">
    <property type="entry name" value="PEROXISOMAL MULTIFUNCTIONAL ENZYME TYPE 2-RELATED"/>
    <property type="match status" value="1"/>
</dbReference>
<dbReference type="Proteomes" id="UP000240638">
    <property type="component" value="Unassembled WGS sequence"/>
</dbReference>
<dbReference type="Pfam" id="PF22622">
    <property type="entry name" value="MFE-2_hydrat-2_N"/>
    <property type="match status" value="1"/>
</dbReference>
<dbReference type="EMBL" id="PYUC01000038">
    <property type="protein sequence ID" value="PTB16734.1"/>
    <property type="molecule type" value="Genomic_DNA"/>
</dbReference>